<dbReference type="GO" id="GO:0000722">
    <property type="term" value="P:telomere maintenance via recombination"/>
    <property type="evidence" value="ECO:0007669"/>
    <property type="project" value="TreeGrafter"/>
</dbReference>
<feature type="coiled-coil region" evidence="15">
    <location>
        <begin position="319"/>
        <end position="374"/>
    </location>
</feature>
<dbReference type="GO" id="GO:0016887">
    <property type="term" value="F:ATP hydrolysis activity"/>
    <property type="evidence" value="ECO:0007669"/>
    <property type="project" value="InterPro"/>
</dbReference>
<evidence type="ECO:0000259" key="17">
    <source>
        <dbReference type="Pfam" id="PF13476"/>
    </source>
</evidence>
<keyword evidence="10" id="KW-0862">Zinc</keyword>
<evidence type="ECO:0000256" key="10">
    <source>
        <dbReference type="ARBA" id="ARBA00022833"/>
    </source>
</evidence>
<dbReference type="GO" id="GO:0070192">
    <property type="term" value="P:chromosome organization involved in meiotic cell cycle"/>
    <property type="evidence" value="ECO:0007669"/>
    <property type="project" value="TreeGrafter"/>
</dbReference>
<evidence type="ECO:0000256" key="12">
    <source>
        <dbReference type="ARBA" id="ARBA00023204"/>
    </source>
</evidence>
<feature type="coiled-coil region" evidence="15">
    <location>
        <begin position="978"/>
        <end position="1063"/>
    </location>
</feature>
<keyword evidence="11 15" id="KW-0175">Coiled coil</keyword>
<dbReference type="PANTHER" id="PTHR18867">
    <property type="entry name" value="RAD50"/>
    <property type="match status" value="1"/>
</dbReference>
<gene>
    <name evidence="18" type="ORF">P167DRAFT_512610</name>
</gene>
<reference evidence="18 19" key="1">
    <citation type="journal article" date="2018" name="Nat. Ecol. Evol.">
        <title>Pezizomycetes genomes reveal the molecular basis of ectomycorrhizal truffle lifestyle.</title>
        <authorList>
            <person name="Murat C."/>
            <person name="Payen T."/>
            <person name="Noel B."/>
            <person name="Kuo A."/>
            <person name="Morin E."/>
            <person name="Chen J."/>
            <person name="Kohler A."/>
            <person name="Krizsan K."/>
            <person name="Balestrini R."/>
            <person name="Da Silva C."/>
            <person name="Montanini B."/>
            <person name="Hainaut M."/>
            <person name="Levati E."/>
            <person name="Barry K.W."/>
            <person name="Belfiori B."/>
            <person name="Cichocki N."/>
            <person name="Clum A."/>
            <person name="Dockter R.B."/>
            <person name="Fauchery L."/>
            <person name="Guy J."/>
            <person name="Iotti M."/>
            <person name="Le Tacon F."/>
            <person name="Lindquist E.A."/>
            <person name="Lipzen A."/>
            <person name="Malagnac F."/>
            <person name="Mello A."/>
            <person name="Molinier V."/>
            <person name="Miyauchi S."/>
            <person name="Poulain J."/>
            <person name="Riccioni C."/>
            <person name="Rubini A."/>
            <person name="Sitrit Y."/>
            <person name="Splivallo R."/>
            <person name="Traeger S."/>
            <person name="Wang M."/>
            <person name="Zifcakova L."/>
            <person name="Wipf D."/>
            <person name="Zambonelli A."/>
            <person name="Paolocci F."/>
            <person name="Nowrousian M."/>
            <person name="Ottonello S."/>
            <person name="Baldrian P."/>
            <person name="Spatafora J.W."/>
            <person name="Henrissat B."/>
            <person name="Nagy L.G."/>
            <person name="Aury J.M."/>
            <person name="Wincker P."/>
            <person name="Grigoriev I.V."/>
            <person name="Bonfante P."/>
            <person name="Martin F.M."/>
        </authorList>
    </citation>
    <scope>NUCLEOTIDE SEQUENCE [LARGE SCALE GENOMIC DNA]</scope>
    <source>
        <strain evidence="18 19">CCBAS932</strain>
    </source>
</reference>
<evidence type="ECO:0000313" key="18">
    <source>
        <dbReference type="EMBL" id="RPB08203.1"/>
    </source>
</evidence>
<feature type="coiled-coil region" evidence="15">
    <location>
        <begin position="800"/>
        <end position="857"/>
    </location>
</feature>
<organism evidence="18 19">
    <name type="scientific">Morchella conica CCBAS932</name>
    <dbReference type="NCBI Taxonomy" id="1392247"/>
    <lineage>
        <taxon>Eukaryota</taxon>
        <taxon>Fungi</taxon>
        <taxon>Dikarya</taxon>
        <taxon>Ascomycota</taxon>
        <taxon>Pezizomycotina</taxon>
        <taxon>Pezizomycetes</taxon>
        <taxon>Pezizales</taxon>
        <taxon>Morchellaceae</taxon>
        <taxon>Morchella</taxon>
    </lineage>
</organism>
<dbReference type="GO" id="GO:0003691">
    <property type="term" value="F:double-stranded telomeric DNA binding"/>
    <property type="evidence" value="ECO:0007669"/>
    <property type="project" value="TreeGrafter"/>
</dbReference>
<evidence type="ECO:0000256" key="16">
    <source>
        <dbReference type="SAM" id="MobiDB-lite"/>
    </source>
</evidence>
<dbReference type="InterPro" id="IPR027417">
    <property type="entry name" value="P-loop_NTPase"/>
</dbReference>
<keyword evidence="12" id="KW-0234">DNA repair</keyword>
<sequence length="1309" mass="150844">MSRIDKLAILGVRSFDNTRSETIQFTAPLTLIVGYNGSGKTTIIECLKYATTGILPPNHKQGAFIHDPKMCGEKEVLAQVKLSFNSTKDIKMVCTRSLQLSVKVNTRVQKTLEGQLLVNSNGERSTIGSKCTELDTLMPQYLGVSKAVLEYVIFCHQDESLWPMSEPAVLKKRFDEIFEALKYTKAIDNIKVLRKKQNEELGKLKILLEQYRVDKDRGEKAKRRSDELHEEIERMRVEVIQLNRMMSENSRQQQELFSKAKGFEEIIATLQAKRQEARTMESSLIERSDHLTHLEESDEDLQRMQHEYGARMKTYQDHITTKEAAHLEASRELERARDRLSIKLKEEGRIQAEHAAFENQLQEREALIREISRRHGIKGFESELDDSQIQTFMTKVSRLSRDQNLYLERIKRENGEELRSAQEVLNQITSKRSSLQQKKEYARAEIKALDQKATSLQRELEAIGVSEGHESILKSKLDDKEQRLAKAKEDYEVALYEDHTEKANARLKSVEEKLDSVTGELAKVTRQADERARLGFVKKELETRRKALDSLTIASKDKINKFLSSDWTVDSIERELQTVLREREEEIAEARRQRDIVNQELSQVQTKINLVRDSLKKKNKEAKDCEMTVLASWTPGSEDDVIKDISGYPKAAAAIEEDLQTLRGDLKYLEYIQDYFNKALKTLQDYNACIMCKRGFHQNEVKGFDEMVRKKLGSYSRETTEENIKDAEDELRLIREAAPSYDSYIRLTKTEIPNLTEDLRKNNILKDQLIDDYNKHEKILNDCISSKSEVESLKAPISEIVKYMKEIVDYEKQVEDVSSQLKDMGGSRTVEEMQVEMQQLNEEAKTLKRLIISIASEKELSRQTISLLDNQAKEHRMKLNELNFKLQQSRALVDRIDECRDNNRKQNTVIDETDAELKKLAPELARADAHVNNISRDGAEKENQQQRDASKLAGSDMQLRGAEQGIQNYLRRGGPDRLDRCRSQVQTLEADVKKCEEEVIRIGKEVNNLEMESKNALAIEHSIQENLRFRANKSQLEMLTEEIRELESRNTEAERDRFRADLKVLSDSHTALAMEKSTKAGEMRSKDTQLEQLIQDYATDYADAKGKYKETLAKVQTTTGASNDLSKYCAALDKAIMKYHSLKMEEINRIIEELWKSTYRGTDVDTILIRSDDTEGAKGNRSYNYRVCMVKQDAEMDMRGRCSAGQRVLASIIIRLALAECFGINCGLIALDEPTTNLDGDNIRSLARSLHEIIKTRQAQSNFQLIVITHDEDFLKEMQCQDYCDHYYRISRDERQKSIIERQSIAEVI</sequence>
<dbReference type="STRING" id="1392247.A0A3N4KCG2"/>
<feature type="region of interest" description="Disordered" evidence="16">
    <location>
        <begin position="933"/>
        <end position="958"/>
    </location>
</feature>
<dbReference type="EMBL" id="ML119167">
    <property type="protein sequence ID" value="RPB08203.1"/>
    <property type="molecule type" value="Genomic_DNA"/>
</dbReference>
<evidence type="ECO:0000256" key="9">
    <source>
        <dbReference type="ARBA" id="ARBA00022801"/>
    </source>
</evidence>
<comment type="subcellular location">
    <subcellularLocation>
        <location evidence="3">Chromosome</location>
    </subcellularLocation>
    <subcellularLocation>
        <location evidence="2">Nucleus</location>
    </subcellularLocation>
</comment>
<evidence type="ECO:0000256" key="13">
    <source>
        <dbReference type="ARBA" id="ARBA00023242"/>
    </source>
</evidence>
<evidence type="ECO:0000256" key="14">
    <source>
        <dbReference type="ARBA" id="ARBA00049360"/>
    </source>
</evidence>
<keyword evidence="6" id="KW-0158">Chromosome</keyword>
<evidence type="ECO:0000256" key="11">
    <source>
        <dbReference type="ARBA" id="ARBA00023054"/>
    </source>
</evidence>
<keyword evidence="13" id="KW-0539">Nucleus</keyword>
<dbReference type="GO" id="GO:0046872">
    <property type="term" value="F:metal ion binding"/>
    <property type="evidence" value="ECO:0007669"/>
    <property type="project" value="UniProtKB-KW"/>
</dbReference>
<dbReference type="Proteomes" id="UP000277580">
    <property type="component" value="Unassembled WGS sequence"/>
</dbReference>
<evidence type="ECO:0000256" key="1">
    <source>
        <dbReference type="ARBA" id="ARBA00001947"/>
    </source>
</evidence>
<feature type="domain" description="Rad50/SbcC-type AAA" evidence="17">
    <location>
        <begin position="6"/>
        <end position="210"/>
    </location>
</feature>
<dbReference type="GO" id="GO:0006302">
    <property type="term" value="P:double-strand break repair"/>
    <property type="evidence" value="ECO:0007669"/>
    <property type="project" value="InterPro"/>
</dbReference>
<feature type="compositionally biased region" description="Basic and acidic residues" evidence="16">
    <location>
        <begin position="937"/>
        <end position="950"/>
    </location>
</feature>
<evidence type="ECO:0000256" key="6">
    <source>
        <dbReference type="ARBA" id="ARBA00022454"/>
    </source>
</evidence>
<evidence type="ECO:0000256" key="4">
    <source>
        <dbReference type="ARBA" id="ARBA00009439"/>
    </source>
</evidence>
<proteinExistence type="inferred from homology"/>
<dbReference type="Gene3D" id="3.40.50.300">
    <property type="entry name" value="P-loop containing nucleotide triphosphate hydrolases"/>
    <property type="match status" value="2"/>
</dbReference>
<evidence type="ECO:0000313" key="19">
    <source>
        <dbReference type="Proteomes" id="UP000277580"/>
    </source>
</evidence>
<dbReference type="SUPFAM" id="SSF52540">
    <property type="entry name" value="P-loop containing nucleoside triphosphate hydrolases"/>
    <property type="match status" value="1"/>
</dbReference>
<keyword evidence="8" id="KW-0227">DNA damage</keyword>
<evidence type="ECO:0000256" key="3">
    <source>
        <dbReference type="ARBA" id="ARBA00004286"/>
    </source>
</evidence>
<dbReference type="GO" id="GO:0000794">
    <property type="term" value="C:condensed nuclear chromosome"/>
    <property type="evidence" value="ECO:0007669"/>
    <property type="project" value="TreeGrafter"/>
</dbReference>
<feature type="coiled-coil region" evidence="15">
    <location>
        <begin position="418"/>
        <end position="527"/>
    </location>
</feature>
<comment type="cofactor">
    <cofactor evidence="1">
        <name>Zn(2+)</name>
        <dbReference type="ChEBI" id="CHEBI:29105"/>
    </cofactor>
</comment>
<dbReference type="GO" id="GO:0043047">
    <property type="term" value="F:single-stranded telomeric DNA binding"/>
    <property type="evidence" value="ECO:0007669"/>
    <property type="project" value="TreeGrafter"/>
</dbReference>
<keyword evidence="9" id="KW-0378">Hydrolase</keyword>
<evidence type="ECO:0000256" key="5">
    <source>
        <dbReference type="ARBA" id="ARBA00017893"/>
    </source>
</evidence>
<dbReference type="Pfam" id="PF13476">
    <property type="entry name" value="AAA_23"/>
    <property type="match status" value="1"/>
</dbReference>
<feature type="coiled-coil region" evidence="15">
    <location>
        <begin position="569"/>
        <end position="607"/>
    </location>
</feature>
<name>A0A3N4KCG2_9PEZI</name>
<feature type="coiled-coil region" evidence="15">
    <location>
        <begin position="194"/>
        <end position="245"/>
    </location>
</feature>
<dbReference type="NCBIfam" id="TIGR00606">
    <property type="entry name" value="rad50"/>
    <property type="match status" value="1"/>
</dbReference>
<evidence type="ECO:0000256" key="7">
    <source>
        <dbReference type="ARBA" id="ARBA00022723"/>
    </source>
</evidence>
<dbReference type="InterPro" id="IPR038729">
    <property type="entry name" value="Rad50/SbcC_AAA"/>
</dbReference>
<protein>
    <recommendedName>
        <fullName evidence="5">DNA repair protein RAD50</fullName>
    </recommendedName>
</protein>
<dbReference type="PANTHER" id="PTHR18867:SF12">
    <property type="entry name" value="DNA REPAIR PROTEIN RAD50"/>
    <property type="match status" value="1"/>
</dbReference>
<evidence type="ECO:0000256" key="2">
    <source>
        <dbReference type="ARBA" id="ARBA00004123"/>
    </source>
</evidence>
<comment type="catalytic activity">
    <reaction evidence="14">
        <text>ATP + H2O = ADP + phosphate + H(+)</text>
        <dbReference type="Rhea" id="RHEA:13065"/>
        <dbReference type="ChEBI" id="CHEBI:15377"/>
        <dbReference type="ChEBI" id="CHEBI:15378"/>
        <dbReference type="ChEBI" id="CHEBI:30616"/>
        <dbReference type="ChEBI" id="CHEBI:43474"/>
        <dbReference type="ChEBI" id="CHEBI:456216"/>
    </reaction>
</comment>
<evidence type="ECO:0000256" key="15">
    <source>
        <dbReference type="SAM" id="Coils"/>
    </source>
</evidence>
<dbReference type="InParanoid" id="A0A3N4KCG2"/>
<dbReference type="GO" id="GO:0030870">
    <property type="term" value="C:Mre11 complex"/>
    <property type="evidence" value="ECO:0007669"/>
    <property type="project" value="InterPro"/>
</dbReference>
<comment type="similarity">
    <text evidence="4">Belongs to the SMC family. RAD50 subfamily.</text>
</comment>
<keyword evidence="19" id="KW-1185">Reference proteome</keyword>
<evidence type="ECO:0000256" key="8">
    <source>
        <dbReference type="ARBA" id="ARBA00022763"/>
    </source>
</evidence>
<dbReference type="GO" id="GO:0007004">
    <property type="term" value="P:telomere maintenance via telomerase"/>
    <property type="evidence" value="ECO:0007669"/>
    <property type="project" value="TreeGrafter"/>
</dbReference>
<dbReference type="OrthoDB" id="18797at2759"/>
<dbReference type="InterPro" id="IPR004584">
    <property type="entry name" value="Rad50_eukaryotes"/>
</dbReference>
<keyword evidence="7" id="KW-0479">Metal-binding</keyword>
<dbReference type="GO" id="GO:0051880">
    <property type="term" value="F:G-quadruplex DNA binding"/>
    <property type="evidence" value="ECO:0007669"/>
    <property type="project" value="TreeGrafter"/>
</dbReference>
<accession>A0A3N4KCG2</accession>
<dbReference type="Pfam" id="PF13558">
    <property type="entry name" value="SbcC_Walker_B"/>
    <property type="match status" value="1"/>
</dbReference>
<dbReference type="FunFam" id="3.40.50.300:FF:001195">
    <property type="entry name" value="DNA repair protein rad50"/>
    <property type="match status" value="1"/>
</dbReference>
<dbReference type="FunFam" id="3.40.50.300:FF:000947">
    <property type="entry name" value="DNA repair protein RAD50"/>
    <property type="match status" value="1"/>
</dbReference>
<dbReference type="FunCoup" id="A0A3N4KCG2">
    <property type="interactions" value="1006"/>
</dbReference>